<accession>A0A1T4YV15</accession>
<dbReference type="InterPro" id="IPR022385">
    <property type="entry name" value="Rhs_assc_core"/>
</dbReference>
<proteinExistence type="predicted"/>
<gene>
    <name evidence="1" type="ORF">SAMN02745166_04302</name>
</gene>
<sequence length="302" mass="32461">ANSKDEDPTGLLNEGFRYRDIETGMWLSRDPAGFVDGPNLYAYVKQNPWTAFDPEGLAAFNLSSPTVDSYELELFGNKFSSKSGPVANFVLSNAFQAQSEIRRTVSNPAQAIGQILDYPGSPTAATNAVAAKVVQEAPEAVSAGKSLWSYAKNLFAKVGGKSAKETASESKTLTSNVTETISSGGQSLRYDIPQDIVEGALLKTAESNGGKLNMGIKNMNVTHATTIDFAGSTILTKTAKGLHAEQAMVQQTSNPWVITTTNNFCKKICKPMLEKMEAVFMKASPREKGPKVAVFPTKTETK</sequence>
<dbReference type="Proteomes" id="UP000190774">
    <property type="component" value="Unassembled WGS sequence"/>
</dbReference>
<organism evidence="1 2">
    <name type="scientific">Prosthecobacter debontii</name>
    <dbReference type="NCBI Taxonomy" id="48467"/>
    <lineage>
        <taxon>Bacteria</taxon>
        <taxon>Pseudomonadati</taxon>
        <taxon>Verrucomicrobiota</taxon>
        <taxon>Verrucomicrobiia</taxon>
        <taxon>Verrucomicrobiales</taxon>
        <taxon>Verrucomicrobiaceae</taxon>
        <taxon>Prosthecobacter</taxon>
    </lineage>
</organism>
<keyword evidence="2" id="KW-1185">Reference proteome</keyword>
<name>A0A1T4YV15_9BACT</name>
<evidence type="ECO:0000313" key="2">
    <source>
        <dbReference type="Proteomes" id="UP000190774"/>
    </source>
</evidence>
<dbReference type="EMBL" id="FUYE01000018">
    <property type="protein sequence ID" value="SKB05546.1"/>
    <property type="molecule type" value="Genomic_DNA"/>
</dbReference>
<feature type="non-terminal residue" evidence="1">
    <location>
        <position position="1"/>
    </location>
</feature>
<dbReference type="AlphaFoldDB" id="A0A1T4YV15"/>
<evidence type="ECO:0000313" key="1">
    <source>
        <dbReference type="EMBL" id="SKB05546.1"/>
    </source>
</evidence>
<dbReference type="RefSeq" id="WP_139373407.1">
    <property type="nucleotide sequence ID" value="NZ_FUYE01000018.1"/>
</dbReference>
<reference evidence="2" key="1">
    <citation type="submission" date="2017-02" db="EMBL/GenBank/DDBJ databases">
        <authorList>
            <person name="Varghese N."/>
            <person name="Submissions S."/>
        </authorList>
    </citation>
    <scope>NUCLEOTIDE SEQUENCE [LARGE SCALE GENOMIC DNA]</scope>
    <source>
        <strain evidence="2">ATCC 700200</strain>
    </source>
</reference>
<protein>
    <submittedName>
        <fullName evidence="1">RHS repeat-associated core domain-containing protein</fullName>
    </submittedName>
</protein>
<dbReference type="NCBIfam" id="TIGR03696">
    <property type="entry name" value="Rhs_assc_core"/>
    <property type="match status" value="1"/>
</dbReference>
<dbReference type="OrthoDB" id="291501at2"/>
<dbReference type="STRING" id="48467.SAMN02745166_04302"/>
<dbReference type="Gene3D" id="2.180.10.10">
    <property type="entry name" value="RHS repeat-associated core"/>
    <property type="match status" value="1"/>
</dbReference>